<feature type="compositionally biased region" description="Polar residues" evidence="1">
    <location>
        <begin position="11"/>
        <end position="25"/>
    </location>
</feature>
<dbReference type="InterPro" id="IPR046522">
    <property type="entry name" value="DUF6699"/>
</dbReference>
<sequence length="271" mass="29639">MGPHRFLPTSAFHNSRSIHTDTSTRPMSQTILRVPPPFHHSAMTFSHVIHESDDSISVIEEPPPSYTVSITSNPPPSQPLAPRWSTVPLPIILADSYPSTSRQNSQNVDVGQIPRLGPTIHPMLQAPLNHLRVDLSKAFQDIDFLSLESMHYLSHPATSPPSNHMVISCSLLPGEFDVRSQDGASISCAGVIEALIRELGREVMEAEWVVMSSRTRSRVLRHIGQFCAGGGNGGFPSIRLIDLLAQDTLFAGLSAQQGSANTYRLRTAPLQ</sequence>
<dbReference type="EMBL" id="KV419406">
    <property type="protein sequence ID" value="KZS93833.1"/>
    <property type="molecule type" value="Genomic_DNA"/>
</dbReference>
<gene>
    <name evidence="3" type="ORF">SISNIDRAFT_485437</name>
</gene>
<evidence type="ECO:0000313" key="4">
    <source>
        <dbReference type="Proteomes" id="UP000076722"/>
    </source>
</evidence>
<reference evidence="3 4" key="1">
    <citation type="journal article" date="2016" name="Mol. Biol. Evol.">
        <title>Comparative Genomics of Early-Diverging Mushroom-Forming Fungi Provides Insights into the Origins of Lignocellulose Decay Capabilities.</title>
        <authorList>
            <person name="Nagy L.G."/>
            <person name="Riley R."/>
            <person name="Tritt A."/>
            <person name="Adam C."/>
            <person name="Daum C."/>
            <person name="Floudas D."/>
            <person name="Sun H."/>
            <person name="Yadav J.S."/>
            <person name="Pangilinan J."/>
            <person name="Larsson K.H."/>
            <person name="Matsuura K."/>
            <person name="Barry K."/>
            <person name="Labutti K."/>
            <person name="Kuo R."/>
            <person name="Ohm R.A."/>
            <person name="Bhattacharya S.S."/>
            <person name="Shirouzu T."/>
            <person name="Yoshinaga Y."/>
            <person name="Martin F.M."/>
            <person name="Grigoriev I.V."/>
            <person name="Hibbett D.S."/>
        </authorList>
    </citation>
    <scope>NUCLEOTIDE SEQUENCE [LARGE SCALE GENOMIC DNA]</scope>
    <source>
        <strain evidence="3 4">HHB9708</strain>
    </source>
</reference>
<organism evidence="3 4">
    <name type="scientific">Sistotremastrum niveocremeum HHB9708</name>
    <dbReference type="NCBI Taxonomy" id="1314777"/>
    <lineage>
        <taxon>Eukaryota</taxon>
        <taxon>Fungi</taxon>
        <taxon>Dikarya</taxon>
        <taxon>Basidiomycota</taxon>
        <taxon>Agaricomycotina</taxon>
        <taxon>Agaricomycetes</taxon>
        <taxon>Sistotremastrales</taxon>
        <taxon>Sistotremastraceae</taxon>
        <taxon>Sertulicium</taxon>
        <taxon>Sertulicium niveocremeum</taxon>
    </lineage>
</organism>
<accession>A0A164V5I6</accession>
<evidence type="ECO:0000256" key="1">
    <source>
        <dbReference type="SAM" id="MobiDB-lite"/>
    </source>
</evidence>
<dbReference type="Proteomes" id="UP000076722">
    <property type="component" value="Unassembled WGS sequence"/>
</dbReference>
<proteinExistence type="predicted"/>
<name>A0A164V5I6_9AGAM</name>
<keyword evidence="4" id="KW-1185">Reference proteome</keyword>
<protein>
    <recommendedName>
        <fullName evidence="2">DUF6699 domain-containing protein</fullName>
    </recommendedName>
</protein>
<feature type="region of interest" description="Disordered" evidence="1">
    <location>
        <begin position="1"/>
        <end position="25"/>
    </location>
</feature>
<dbReference type="Pfam" id="PF20415">
    <property type="entry name" value="DUF6699"/>
    <property type="match status" value="1"/>
</dbReference>
<evidence type="ECO:0000313" key="3">
    <source>
        <dbReference type="EMBL" id="KZS93833.1"/>
    </source>
</evidence>
<dbReference type="AlphaFoldDB" id="A0A164V5I6"/>
<feature type="domain" description="DUF6699" evidence="2">
    <location>
        <begin position="134"/>
        <end position="256"/>
    </location>
</feature>
<evidence type="ECO:0000259" key="2">
    <source>
        <dbReference type="Pfam" id="PF20415"/>
    </source>
</evidence>